<dbReference type="RefSeq" id="WP_010860711.1">
    <property type="nucleotide sequence ID" value="NZ_KB933398.1"/>
</dbReference>
<dbReference type="HOGENOM" id="CLU_037125_2_0_9"/>
<feature type="transmembrane region" description="Helical" evidence="1">
    <location>
        <begin position="12"/>
        <end position="30"/>
    </location>
</feature>
<comment type="caution">
    <text evidence="3">The sequence shown here is derived from an EMBL/GenBank/DDBJ whole genome shotgun (WGS) entry which is preliminary data.</text>
</comment>
<evidence type="ECO:0000313" key="4">
    <source>
        <dbReference type="Proteomes" id="UP000013911"/>
    </source>
</evidence>
<dbReference type="Proteomes" id="UP000013911">
    <property type="component" value="Unassembled WGS sequence"/>
</dbReference>
<dbReference type="OrthoDB" id="2382185at2"/>
<reference evidence="3 4" key="1">
    <citation type="submission" date="2013-04" db="EMBL/GenBank/DDBJ databases">
        <title>Draft genome of the heavy metal tolerant bacterium Lysinibacillus sphaericus strain OT4b.31.</title>
        <authorList>
            <person name="Pena-Montenegro T.D."/>
            <person name="Dussan J."/>
        </authorList>
    </citation>
    <scope>NUCLEOTIDE SEQUENCE [LARGE SCALE GENOMIC DNA]</scope>
    <source>
        <strain evidence="3 4">OT4b.31</strain>
    </source>
</reference>
<evidence type="ECO:0000259" key="2">
    <source>
        <dbReference type="Pfam" id="PF07435"/>
    </source>
</evidence>
<organism evidence="3 4">
    <name type="scientific">Lysinibacillus sphaericus OT4b.31</name>
    <dbReference type="NCBI Taxonomy" id="1285586"/>
    <lineage>
        <taxon>Bacteria</taxon>
        <taxon>Bacillati</taxon>
        <taxon>Bacillota</taxon>
        <taxon>Bacilli</taxon>
        <taxon>Bacillales</taxon>
        <taxon>Bacillaceae</taxon>
        <taxon>Lysinibacillus</taxon>
    </lineage>
</organism>
<keyword evidence="1" id="KW-1133">Transmembrane helix</keyword>
<accession>R7ZA87</accession>
<dbReference type="InterPro" id="IPR042274">
    <property type="entry name" value="YycH/YycI_2"/>
</dbReference>
<dbReference type="InterPro" id="IPR009996">
    <property type="entry name" value="YycH"/>
</dbReference>
<dbReference type="AlphaFoldDB" id="R7ZA87"/>
<sequence>MKYIEPVKSAVLFLLVMLSVVLTFIIWTYTPDYKFIEQTEGKEILIGPQKSTEDVIRPYKAIIRAEDGFTGTVSNGAMKDMMNAFKGWNILDLVRINNKISPDYVNELIRANNRMTVFFAGEIPFSAFSSIFQFADKELPETTFNRMIIDWSQYNNKELQVFFVSSNNDSLLRSHVSLSNANQFVRDIIEPSKQYGVFKEVERDGYTSLYVANDKIESVKYTYYIDDEQLSLESFKNVLFTDPNIVQRTVESTTSEKYTDGMSLMTVDRRLKSLNYVYPAAESSERIEPSKLLNSSFEFINEHGGFTADYRYVSTSTSKNQLDYQLYLEGLPVYSDQATTRITTVWGDNRIFRYKRPYFTLDMDIPSEKEIKELPSGTEIVEKIHTLNNIVLSDIDEIVVGYYLTKEENEQLFNLEPRWFVIRNGAWILLTPDMLGGVKNGLE</sequence>
<evidence type="ECO:0000256" key="1">
    <source>
        <dbReference type="SAM" id="Phobius"/>
    </source>
</evidence>
<dbReference type="Gene3D" id="3.30.310.160">
    <property type="entry name" value="YycH protein, domain 2"/>
    <property type="match status" value="1"/>
</dbReference>
<keyword evidence="1" id="KW-0472">Membrane</keyword>
<dbReference type="Pfam" id="PF07435">
    <property type="entry name" value="YycH"/>
    <property type="match status" value="1"/>
</dbReference>
<keyword evidence="1" id="KW-0812">Transmembrane</keyword>
<name>R7ZA87_LYSSH</name>
<evidence type="ECO:0000313" key="3">
    <source>
        <dbReference type="EMBL" id="EON70891.1"/>
    </source>
</evidence>
<dbReference type="CDD" id="cd15787">
    <property type="entry name" value="YycH_N"/>
    <property type="match status" value="1"/>
</dbReference>
<dbReference type="PATRIC" id="fig|1285586.5.peg.3967"/>
<gene>
    <name evidence="3" type="ORF">H131_19027</name>
</gene>
<protein>
    <submittedName>
        <fullName evidence="3">Two-component system yycF/yycG regulatory protein</fullName>
    </submittedName>
</protein>
<dbReference type="EMBL" id="AQPX01000026">
    <property type="protein sequence ID" value="EON70891.1"/>
    <property type="molecule type" value="Genomic_DNA"/>
</dbReference>
<proteinExistence type="predicted"/>
<dbReference type="eggNOG" id="COG4863">
    <property type="taxonomic scope" value="Bacteria"/>
</dbReference>
<feature type="domain" description="Regulatory protein YycH" evidence="2">
    <location>
        <begin position="6"/>
        <end position="428"/>
    </location>
</feature>
<dbReference type="Gene3D" id="3.10.450.310">
    <property type="match status" value="1"/>
</dbReference>